<gene>
    <name evidence="3" type="ORF">A2973_00630</name>
</gene>
<dbReference type="Pfam" id="PF00535">
    <property type="entry name" value="Glycos_transf_2"/>
    <property type="match status" value="1"/>
</dbReference>
<comment type="caution">
    <text evidence="3">The sequence shown here is derived from an EMBL/GenBank/DDBJ whole genome shotgun (WGS) entry which is preliminary data.</text>
</comment>
<dbReference type="SUPFAM" id="SSF53448">
    <property type="entry name" value="Nucleotide-diphospho-sugar transferases"/>
    <property type="match status" value="1"/>
</dbReference>
<dbReference type="Gene3D" id="3.90.550.10">
    <property type="entry name" value="Spore Coat Polysaccharide Biosynthesis Protein SpsA, Chain A"/>
    <property type="match status" value="1"/>
</dbReference>
<protein>
    <recommendedName>
        <fullName evidence="2">Glycosyltransferase 2-like domain-containing protein</fullName>
    </recommendedName>
</protein>
<dbReference type="Proteomes" id="UP000176409">
    <property type="component" value="Unassembled WGS sequence"/>
</dbReference>
<feature type="transmembrane region" description="Helical" evidence="1">
    <location>
        <begin position="237"/>
        <end position="259"/>
    </location>
</feature>
<name>A0A1F6AWM4_9BACT</name>
<dbReference type="AlphaFoldDB" id="A0A1F6AWM4"/>
<evidence type="ECO:0000313" key="3">
    <source>
        <dbReference type="EMBL" id="OGG29091.1"/>
    </source>
</evidence>
<dbReference type="EMBL" id="MFJZ01000058">
    <property type="protein sequence ID" value="OGG29091.1"/>
    <property type="molecule type" value="Genomic_DNA"/>
</dbReference>
<dbReference type="STRING" id="1798396.A2973_00630"/>
<feature type="transmembrane region" description="Helical" evidence="1">
    <location>
        <begin position="265"/>
        <end position="281"/>
    </location>
</feature>
<feature type="domain" description="Glycosyltransferase 2-like" evidence="2">
    <location>
        <begin position="2"/>
        <end position="105"/>
    </location>
</feature>
<accession>A0A1F6AWM4</accession>
<evidence type="ECO:0000256" key="1">
    <source>
        <dbReference type="SAM" id="Phobius"/>
    </source>
</evidence>
<keyword evidence="1" id="KW-0812">Transmembrane</keyword>
<proteinExistence type="predicted"/>
<organism evidence="3 4">
    <name type="scientific">Candidatus Gottesmanbacteria bacterium RIFCSPLOWO2_01_FULL_49_10</name>
    <dbReference type="NCBI Taxonomy" id="1798396"/>
    <lineage>
        <taxon>Bacteria</taxon>
        <taxon>Candidatus Gottesmaniibacteriota</taxon>
    </lineage>
</organism>
<keyword evidence="1" id="KW-1133">Transmembrane helix</keyword>
<keyword evidence="1" id="KW-0472">Membrane</keyword>
<dbReference type="InterPro" id="IPR001173">
    <property type="entry name" value="Glyco_trans_2-like"/>
</dbReference>
<dbReference type="InterPro" id="IPR029044">
    <property type="entry name" value="Nucleotide-diphossugar_trans"/>
</dbReference>
<sequence>MDGGSSNGSDSLASRYGCSVLRLPEYKDKPLARMSTGIKIARGNIILFLEPDNIIPTKNWLTQMIAPFSVGSVIGTYSIYNGFERDMPALTRYTALIGVNDPTVYYLNKSEKLPRFETKYHLGRIYNETDDYLVVRFSKDDLPVLGDNGHMVRRRIIEKVNKQPENFLHTDAFAQLLTMGYDTYGVVKNEIIHYTGSDISDFVRRRSVYKKRHYDAYRRIRHYYVFDSHSTRDCIRLSLFILYSLTFIQPLFVAFRGFLAIPDPAWFLHPIVCFVSVLSYTRSEIAYTWKNILHV</sequence>
<reference evidence="3 4" key="1">
    <citation type="journal article" date="2016" name="Nat. Commun.">
        <title>Thousands of microbial genomes shed light on interconnected biogeochemical processes in an aquifer system.</title>
        <authorList>
            <person name="Anantharaman K."/>
            <person name="Brown C.T."/>
            <person name="Hug L.A."/>
            <person name="Sharon I."/>
            <person name="Castelle C.J."/>
            <person name="Probst A.J."/>
            <person name="Thomas B.C."/>
            <person name="Singh A."/>
            <person name="Wilkins M.J."/>
            <person name="Karaoz U."/>
            <person name="Brodie E.L."/>
            <person name="Williams K.H."/>
            <person name="Hubbard S.S."/>
            <person name="Banfield J.F."/>
        </authorList>
    </citation>
    <scope>NUCLEOTIDE SEQUENCE [LARGE SCALE GENOMIC DNA]</scope>
</reference>
<evidence type="ECO:0000313" key="4">
    <source>
        <dbReference type="Proteomes" id="UP000176409"/>
    </source>
</evidence>
<evidence type="ECO:0000259" key="2">
    <source>
        <dbReference type="Pfam" id="PF00535"/>
    </source>
</evidence>